<dbReference type="PROSITE" id="PS01098">
    <property type="entry name" value="LIPASE_GDSL_SER"/>
    <property type="match status" value="1"/>
</dbReference>
<dbReference type="CDD" id="cd01822">
    <property type="entry name" value="Lysophospholipase_L1_like"/>
    <property type="match status" value="1"/>
</dbReference>
<dbReference type="AlphaFoldDB" id="A0A9C9NES2"/>
<dbReference type="GO" id="GO:0006629">
    <property type="term" value="P:lipid metabolic process"/>
    <property type="evidence" value="ECO:0007669"/>
    <property type="project" value="InterPro"/>
</dbReference>
<dbReference type="InterPro" id="IPR013830">
    <property type="entry name" value="SGNH_hydro"/>
</dbReference>
<dbReference type="InterPro" id="IPR051532">
    <property type="entry name" value="Ester_Hydrolysis_Enzymes"/>
</dbReference>
<dbReference type="InterPro" id="IPR008265">
    <property type="entry name" value="Lipase_GDSL_AS"/>
</dbReference>
<reference evidence="2" key="1">
    <citation type="journal article" date="2020" name="mSystems">
        <title>Genome- and Community-Level Interaction Insights into Carbon Utilization and Element Cycling Functions of Hydrothermarchaeota in Hydrothermal Sediment.</title>
        <authorList>
            <person name="Zhou Z."/>
            <person name="Liu Y."/>
            <person name="Xu W."/>
            <person name="Pan J."/>
            <person name="Luo Z.H."/>
            <person name="Li M."/>
        </authorList>
    </citation>
    <scope>NUCLEOTIDE SEQUENCE</scope>
    <source>
        <strain evidence="2">HyVt-347</strain>
    </source>
</reference>
<accession>A0A9C9NES2</accession>
<dbReference type="PANTHER" id="PTHR30383">
    <property type="entry name" value="THIOESTERASE 1/PROTEASE 1/LYSOPHOSPHOLIPASE L1"/>
    <property type="match status" value="1"/>
</dbReference>
<dbReference type="EMBL" id="DRGN01000127">
    <property type="protein sequence ID" value="HEU00447.1"/>
    <property type="molecule type" value="Genomic_DNA"/>
</dbReference>
<dbReference type="PROSITE" id="PS51257">
    <property type="entry name" value="PROKAR_LIPOPROTEIN"/>
    <property type="match status" value="1"/>
</dbReference>
<evidence type="ECO:0000313" key="2">
    <source>
        <dbReference type="EMBL" id="HEU00447.1"/>
    </source>
</evidence>
<gene>
    <name evidence="2" type="ORF">ENH89_08840</name>
</gene>
<dbReference type="PANTHER" id="PTHR30383:SF24">
    <property type="entry name" value="THIOESTERASE 1_PROTEASE 1_LYSOPHOSPHOLIPASE L1"/>
    <property type="match status" value="1"/>
</dbReference>
<organism evidence="2 3">
    <name type="scientific">Aurantimonas coralicida</name>
    <dbReference type="NCBI Taxonomy" id="182270"/>
    <lineage>
        <taxon>Bacteria</taxon>
        <taxon>Pseudomonadati</taxon>
        <taxon>Pseudomonadota</taxon>
        <taxon>Alphaproteobacteria</taxon>
        <taxon>Hyphomicrobiales</taxon>
        <taxon>Aurantimonadaceae</taxon>
        <taxon>Aurantimonas</taxon>
    </lineage>
</organism>
<comment type="caution">
    <text evidence="2">The sequence shown here is derived from an EMBL/GenBank/DDBJ whole genome shotgun (WGS) entry which is preliminary data.</text>
</comment>
<dbReference type="SUPFAM" id="SSF52266">
    <property type="entry name" value="SGNH hydrolase"/>
    <property type="match status" value="1"/>
</dbReference>
<dbReference type="InterPro" id="IPR036514">
    <property type="entry name" value="SGNH_hydro_sf"/>
</dbReference>
<proteinExistence type="predicted"/>
<feature type="domain" description="SGNH hydrolase-type esterase" evidence="1">
    <location>
        <begin position="58"/>
        <end position="217"/>
    </location>
</feature>
<dbReference type="Gene3D" id="3.40.50.1110">
    <property type="entry name" value="SGNH hydrolase"/>
    <property type="match status" value="1"/>
</dbReference>
<dbReference type="Proteomes" id="UP000885680">
    <property type="component" value="Unassembled WGS sequence"/>
</dbReference>
<name>A0A9C9NES2_9HYPH</name>
<evidence type="ECO:0000313" key="3">
    <source>
        <dbReference type="Proteomes" id="UP000885680"/>
    </source>
</evidence>
<protein>
    <submittedName>
        <fullName evidence="2">Arylesterase</fullName>
    </submittedName>
</protein>
<dbReference type="GO" id="GO:0004622">
    <property type="term" value="F:phosphatidylcholine lysophospholipase activity"/>
    <property type="evidence" value="ECO:0007669"/>
    <property type="project" value="TreeGrafter"/>
</dbReference>
<evidence type="ECO:0000259" key="1">
    <source>
        <dbReference type="Pfam" id="PF13472"/>
    </source>
</evidence>
<sequence>MRDQTPHMGPALYGCMMQRFQPILLALTLLSWLMVPSASSAQQVARGAADGEPLHVVVFGDSLVAGYGVGPGEAFPEQLQVALRDRGYGVEVTNAGASGDTSSGGLARLDWSVPTEADLVIVELGANDALRGISPEITEKNLDQILQTLTERGQAVILAGMIAPPNMGPDYSAAFNPIYAGLAEKYDVALYPFFLDGVATQPKLNQDDAMHPNKDGVAVIVEKMLPLVTETLESLNAGRVAG</sequence>
<dbReference type="Pfam" id="PF13472">
    <property type="entry name" value="Lipase_GDSL_2"/>
    <property type="match status" value="1"/>
</dbReference>